<feature type="compositionally biased region" description="Polar residues" evidence="1">
    <location>
        <begin position="1429"/>
        <end position="1440"/>
    </location>
</feature>
<keyword evidence="2" id="KW-0812">Transmembrane</keyword>
<proteinExistence type="predicted"/>
<accession>A0A9W7KY21</accession>
<sequence length="1822" mass="201511">MILTTAINVALRPFLPLFSAILPLLPPLAWQGHPSYETALFGAACLLFLLSVFQLSGFSTPPPPPIKRLPRDGPSITLDFAPDGPNDDLPTSFAPLLSSSHLTTQMDLPPDLLHAFQTNTILTFTPGSHQIPFSKSPHRPPLIITVPKPSSSAPPATATITSTLGSDNLVDSFVPLPPSSRSQTTVQSLTITLSQPLTLSNVTATLLHLPSLFTDNAVKTFNRIQVINWGMQYLNQMTSLVEKVLWNIESMITLNLTSVKASRSYRKTLDQHRLTLSFTGQVLFLGLPIPFINVTLPTFIIPSLHAKISDLMTQQPLSSGKIHHSKVPVQRIVEALHKLTERVKSDVKIVLTLPKALVKIKAPGGMEGEVEIKLCSPVKQRRNSTSNTTHSANSSKNNSLHETDSVDVNEEHVWIFDSSFDIDLRGDAVNLKAEKAVLKRGDGCGDDVIDLRATLSLSSDNLVKNIMNETPCVIDYGYEITINSFDLDRVSFVQRASHNMLVGGTELKCFMNGTSLQGVFASQQNSKMRLPIRKRDFLKYLPKAQAQFNIQEFGIDEGYTDDGMTRLYPDLKQGRVQGRIMGGEMRRSGSSEKLRRNSLRQEIVKGLRLEIDFGGEFYVRGEGRLPEFPELDIFENEKMISNFDGNVSGSVVVHLLPPEVGSEDDGYHIECSSTRLSVTLERALLTMSHRRLILPSNSRISVKILESKVNMALDGVTQCEVSWDMQGASPVLQVTDVGKTLEETEHEDKRSVEVLLKALRQGRLNLNVSQVGGIHVTSAATGRESKEGLFDWKFFNAIVSPDADGAQRLLSVLEHRPTVGKVLEVTELINPEISSILKYAINHFWRAKDILEQEGVSDPKHVIPGEKMGRLASLLLKGDLSEFENCLKIVQRVTSGEGLDVVASKELLRLHLAKYEDYAAEIDRTVRWAAMLLNPIKPPVNYVETDVHPLSEDKNYNKLFRDIPAAKEIYTVISRDKQVPLSLEISRRVSLVAPYLSLKQIQFLLDERKKGDWQVKDLRRIKYISSVKKKVMDISESYGGLSFLPQSFLVSVFVGEATRKSLKAEQLREGKDGEVVLSPAGRIASYSDFRNILDALSADADTEEDEEENYELGDSLLGPSDVAILLQAGLTSPLKGSTVVQLNQRMLLDLIASQPRSFAVAVLAEIGTPGGHGSARVLAGALMALLETNQDSFQEKHKLDMCVLLETWLGFPVPRRDHYMAGGRWARQSYYDAIFRVAKNILEDARPYMALKGHLQRTRENVEEDPIPLSPLFMVEQEGESADGDASLAKAKIEGSALAELGQSLKMASVKAIELIAAADDLGEAWLGEAKNESGGVAEKRAAAVDGYKKAFAACAEVLSLDKHAFQASWFKSFWRRNYDSLMILSLYENLRDDVDNVRKWMDALKGGAEVLAIFKKAQQDQTEPDHSMPSTPTRNRHSSVSFSKEMSKVDFFTNMDTQKPSKLELVKEIIEGMFFDDDEKRLMGADPLVHLLLPNDEGKYDFTIISAMGVITEGKKGTEMEDAYARIKAKRGVDTIRADTATVRSFEYNASKIEEAIEGAIELGKPYGYVGYSQGCANSLTAESLMNSGTPKQRAMLKGLKCRQLLFSAANGSLHGSCSDKKAQKLIVMGEEAFKYHQGYFSRAFISTVLGSLNEFMDSAAFMKFLGGAQSMLPEGCRAFWREAQHKSDVPTCVIRAVLEDHTTPEALEMLSATLTNQSGSDKHDSQVHVYDAVGHPVYTKNRNGDIMLGCDMGGAIQRTHHWSPLNKEVSFVATARDEERCGFDCAKDRHIFPWVEVNARFGVIKMANGVGGWGGGGGEE</sequence>
<dbReference type="Proteomes" id="UP001165122">
    <property type="component" value="Unassembled WGS sequence"/>
</dbReference>
<keyword evidence="4" id="KW-1185">Reference proteome</keyword>
<keyword evidence="2" id="KW-1133">Transmembrane helix</keyword>
<protein>
    <submittedName>
        <fullName evidence="3">Uncharacterized protein</fullName>
    </submittedName>
</protein>
<dbReference type="EMBL" id="BRXW01000241">
    <property type="protein sequence ID" value="GMI16023.1"/>
    <property type="molecule type" value="Genomic_DNA"/>
</dbReference>
<evidence type="ECO:0000256" key="2">
    <source>
        <dbReference type="SAM" id="Phobius"/>
    </source>
</evidence>
<feature type="transmembrane region" description="Helical" evidence="2">
    <location>
        <begin position="39"/>
        <end position="58"/>
    </location>
</feature>
<comment type="caution">
    <text evidence="3">The sequence shown here is derived from an EMBL/GenBank/DDBJ whole genome shotgun (WGS) entry which is preliminary data.</text>
</comment>
<reference evidence="4" key="1">
    <citation type="journal article" date="2023" name="Commun. Biol.">
        <title>Genome analysis of Parmales, the sister group of diatoms, reveals the evolutionary specialization of diatoms from phago-mixotrophs to photoautotrophs.</title>
        <authorList>
            <person name="Ban H."/>
            <person name="Sato S."/>
            <person name="Yoshikawa S."/>
            <person name="Yamada K."/>
            <person name="Nakamura Y."/>
            <person name="Ichinomiya M."/>
            <person name="Sato N."/>
            <person name="Blanc-Mathieu R."/>
            <person name="Endo H."/>
            <person name="Kuwata A."/>
            <person name="Ogata H."/>
        </authorList>
    </citation>
    <scope>NUCLEOTIDE SEQUENCE [LARGE SCALE GENOMIC DNA]</scope>
    <source>
        <strain evidence="4">NIES 3700</strain>
    </source>
</reference>
<dbReference type="OrthoDB" id="1658288at2759"/>
<evidence type="ECO:0000313" key="4">
    <source>
        <dbReference type="Proteomes" id="UP001165122"/>
    </source>
</evidence>
<organism evidence="3 4">
    <name type="scientific">Triparma laevis f. longispina</name>
    <dbReference type="NCBI Taxonomy" id="1714387"/>
    <lineage>
        <taxon>Eukaryota</taxon>
        <taxon>Sar</taxon>
        <taxon>Stramenopiles</taxon>
        <taxon>Ochrophyta</taxon>
        <taxon>Bolidophyceae</taxon>
        <taxon>Parmales</taxon>
        <taxon>Triparmaceae</taxon>
        <taxon>Triparma</taxon>
    </lineage>
</organism>
<feature type="region of interest" description="Disordered" evidence="1">
    <location>
        <begin position="1419"/>
        <end position="1440"/>
    </location>
</feature>
<keyword evidence="2" id="KW-0472">Membrane</keyword>
<evidence type="ECO:0000256" key="1">
    <source>
        <dbReference type="SAM" id="MobiDB-lite"/>
    </source>
</evidence>
<feature type="compositionally biased region" description="Low complexity" evidence="1">
    <location>
        <begin position="383"/>
        <end position="398"/>
    </location>
</feature>
<gene>
    <name evidence="3" type="ORF">TrLO_g2083</name>
</gene>
<name>A0A9W7KY21_9STRA</name>
<feature type="region of interest" description="Disordered" evidence="1">
    <location>
        <begin position="377"/>
        <end position="404"/>
    </location>
</feature>
<evidence type="ECO:0000313" key="3">
    <source>
        <dbReference type="EMBL" id="GMI16023.1"/>
    </source>
</evidence>